<keyword evidence="4" id="KW-1185">Reference proteome</keyword>
<evidence type="ECO:0000256" key="1">
    <source>
        <dbReference type="SAM" id="MobiDB-lite"/>
    </source>
</evidence>
<evidence type="ECO:0000313" key="3">
    <source>
        <dbReference type="EMBL" id="KAL3718076.1"/>
    </source>
</evidence>
<feature type="domain" description="GIR1-like zinc ribbon" evidence="2">
    <location>
        <begin position="168"/>
        <end position="200"/>
    </location>
</feature>
<name>A0ABD3IVU1_EUCGL</name>
<reference evidence="3 4" key="1">
    <citation type="submission" date="2024-11" db="EMBL/GenBank/DDBJ databases">
        <title>Chromosome-level genome assembly of Eucalyptus globulus Labill. provides insights into its genome evolution.</title>
        <authorList>
            <person name="Li X."/>
        </authorList>
    </citation>
    <scope>NUCLEOTIDE SEQUENCE [LARGE SCALE GENOMIC DNA]</scope>
    <source>
        <strain evidence="3">CL2024</strain>
        <tissue evidence="3">Fresh tender leaves</tissue>
    </source>
</reference>
<gene>
    <name evidence="3" type="ORF">ACJRO7_003246</name>
</gene>
<sequence>MEGNPHSSAVVPPTMFNACKRHFAGSTSRERINVGDALNNCVGFSRRAIHGTLDLNQPISATTLILLDDHLQIPRPREDTAVHKANDASCPSMTGLGQLLEDTNKRGFTELGKNEKSAGLDLTLRVSPPQVGDEADQAAPQLGSSSGMHPDPKPKKVRADVGEPREHSLILMGCSHCRMYVMASERDPTCPKCDRFDLLDQFRGDRSKSTRKM</sequence>
<proteinExistence type="predicted"/>
<organism evidence="3 4">
    <name type="scientific">Eucalyptus globulus</name>
    <name type="common">Tasmanian blue gum</name>
    <dbReference type="NCBI Taxonomy" id="34317"/>
    <lineage>
        <taxon>Eukaryota</taxon>
        <taxon>Viridiplantae</taxon>
        <taxon>Streptophyta</taxon>
        <taxon>Embryophyta</taxon>
        <taxon>Tracheophyta</taxon>
        <taxon>Spermatophyta</taxon>
        <taxon>Magnoliopsida</taxon>
        <taxon>eudicotyledons</taxon>
        <taxon>Gunneridae</taxon>
        <taxon>Pentapetalae</taxon>
        <taxon>rosids</taxon>
        <taxon>malvids</taxon>
        <taxon>Myrtales</taxon>
        <taxon>Myrtaceae</taxon>
        <taxon>Myrtoideae</taxon>
        <taxon>Eucalypteae</taxon>
        <taxon>Eucalyptus</taxon>
    </lineage>
</organism>
<comment type="caution">
    <text evidence="3">The sequence shown here is derived from an EMBL/GenBank/DDBJ whole genome shotgun (WGS) entry which is preliminary data.</text>
</comment>
<evidence type="ECO:0000259" key="2">
    <source>
        <dbReference type="Pfam" id="PF24747"/>
    </source>
</evidence>
<dbReference type="AlphaFoldDB" id="A0ABD3IVU1"/>
<feature type="region of interest" description="Disordered" evidence="1">
    <location>
        <begin position="127"/>
        <end position="164"/>
    </location>
</feature>
<dbReference type="EMBL" id="JBJKBG010000010">
    <property type="protein sequence ID" value="KAL3718076.1"/>
    <property type="molecule type" value="Genomic_DNA"/>
</dbReference>
<dbReference type="PANTHER" id="PTHR33177">
    <property type="entry name" value="PUTATIVE-RELATED"/>
    <property type="match status" value="1"/>
</dbReference>
<protein>
    <recommendedName>
        <fullName evidence="2">GIR1-like zinc ribbon domain-containing protein</fullName>
    </recommendedName>
</protein>
<accession>A0ABD3IVU1</accession>
<dbReference type="Proteomes" id="UP001634007">
    <property type="component" value="Unassembled WGS sequence"/>
</dbReference>
<dbReference type="Pfam" id="PF24747">
    <property type="entry name" value="Zn-ribbon_GIR1"/>
    <property type="match status" value="1"/>
</dbReference>
<feature type="compositionally biased region" description="Basic and acidic residues" evidence="1">
    <location>
        <begin position="150"/>
        <end position="164"/>
    </location>
</feature>
<dbReference type="InterPro" id="IPR055281">
    <property type="entry name" value="GIR1-2/SIED1"/>
</dbReference>
<evidence type="ECO:0000313" key="4">
    <source>
        <dbReference type="Proteomes" id="UP001634007"/>
    </source>
</evidence>
<dbReference type="PANTHER" id="PTHR33177:SF77">
    <property type="entry name" value="LITAF DOMAIN-CONTAINING PROTEIN"/>
    <property type="match status" value="1"/>
</dbReference>
<dbReference type="InterPro" id="IPR056440">
    <property type="entry name" value="Zn-ribbon_GIR1"/>
</dbReference>